<evidence type="ECO:0000256" key="3">
    <source>
        <dbReference type="ARBA" id="ARBA00023163"/>
    </source>
</evidence>
<comment type="caution">
    <text evidence="5">The sequence shown here is derived from an EMBL/GenBank/DDBJ whole genome shotgun (WGS) entry which is preliminary data.</text>
</comment>
<dbReference type="PROSITE" id="PS51000">
    <property type="entry name" value="HTH_DEOR_2"/>
    <property type="match status" value="1"/>
</dbReference>
<evidence type="ECO:0000256" key="1">
    <source>
        <dbReference type="ARBA" id="ARBA00023015"/>
    </source>
</evidence>
<dbReference type="EMBL" id="SLWM01000003">
    <property type="protein sequence ID" value="TCO27781.1"/>
    <property type="molecule type" value="Genomic_DNA"/>
</dbReference>
<dbReference type="InterPro" id="IPR036388">
    <property type="entry name" value="WH-like_DNA-bd_sf"/>
</dbReference>
<evidence type="ECO:0000313" key="6">
    <source>
        <dbReference type="Proteomes" id="UP000295818"/>
    </source>
</evidence>
<dbReference type="PROSITE" id="PS52050">
    <property type="entry name" value="WYL"/>
    <property type="match status" value="1"/>
</dbReference>
<gene>
    <name evidence="5" type="ORF">EV644_103484</name>
</gene>
<dbReference type="GO" id="GO:0003677">
    <property type="term" value="F:DNA binding"/>
    <property type="evidence" value="ECO:0007669"/>
    <property type="project" value="UniProtKB-KW"/>
</dbReference>
<dbReference type="PROSITE" id="PS00894">
    <property type="entry name" value="HTH_DEOR_1"/>
    <property type="match status" value="1"/>
</dbReference>
<proteinExistence type="predicted"/>
<dbReference type="RefSeq" id="WP_199239742.1">
    <property type="nucleotide sequence ID" value="NZ_SLWM01000003.1"/>
</dbReference>
<protein>
    <submittedName>
        <fullName evidence="5">DNA-binding transcriptional regulator YafY</fullName>
    </submittedName>
</protein>
<keyword evidence="6" id="KW-1185">Reference proteome</keyword>
<dbReference type="InterPro" id="IPR018356">
    <property type="entry name" value="Tscrpt_reg_HTH_DeoR_CS"/>
</dbReference>
<evidence type="ECO:0000313" key="5">
    <source>
        <dbReference type="EMBL" id="TCO27781.1"/>
    </source>
</evidence>
<dbReference type="InterPro" id="IPR051534">
    <property type="entry name" value="CBASS_pafABC_assoc_protein"/>
</dbReference>
<dbReference type="Pfam" id="PF08279">
    <property type="entry name" value="HTH_11"/>
    <property type="match status" value="1"/>
</dbReference>
<dbReference type="Pfam" id="PF13280">
    <property type="entry name" value="WYL"/>
    <property type="match status" value="1"/>
</dbReference>
<evidence type="ECO:0000256" key="2">
    <source>
        <dbReference type="ARBA" id="ARBA00023125"/>
    </source>
</evidence>
<organism evidence="5 6">
    <name type="scientific">Kribbella orskensis</name>
    <dbReference type="NCBI Taxonomy" id="2512216"/>
    <lineage>
        <taxon>Bacteria</taxon>
        <taxon>Bacillati</taxon>
        <taxon>Actinomycetota</taxon>
        <taxon>Actinomycetes</taxon>
        <taxon>Propionibacteriales</taxon>
        <taxon>Kribbellaceae</taxon>
        <taxon>Kribbella</taxon>
    </lineage>
</organism>
<dbReference type="InterPro" id="IPR026881">
    <property type="entry name" value="WYL_dom"/>
</dbReference>
<sequence length="331" mass="35313">MSARKDLPGRLLRLLSLLQSRREWSGRELAERLGVTDRTVRRDVERLRSLDYPVTGTTGLAGGYRLAAGKNVPPLLLDDDEAVAVAVGLAGAAGSGVSGLQDSSMSALAKLEQVLPARLRPSVAAVGAAEVITRYGIPEVDAAGLAVLAACCRDREIVAFSYSGRRGASSDRRVEPHRLVTIHGQWYLLAYDPDRADWRTFRVDRISRIAPTRHHFSARELPAADAASYLLESFAAASYRHTAVMRVQLPAEVVRDSFFGTIPGTIEPATGSSGEVASVVRLSTEAPALLIQYVAGIAALGAEYTLEASPEAAGLIRDVGLNLARAASDAE</sequence>
<dbReference type="InterPro" id="IPR013196">
    <property type="entry name" value="HTH_11"/>
</dbReference>
<dbReference type="PANTHER" id="PTHR34580">
    <property type="match status" value="1"/>
</dbReference>
<reference evidence="5 6" key="1">
    <citation type="journal article" date="2015" name="Stand. Genomic Sci.">
        <title>Genomic Encyclopedia of Bacterial and Archaeal Type Strains, Phase III: the genomes of soil and plant-associated and newly described type strains.</title>
        <authorList>
            <person name="Whitman W.B."/>
            <person name="Woyke T."/>
            <person name="Klenk H.P."/>
            <person name="Zhou Y."/>
            <person name="Lilburn T.G."/>
            <person name="Beck B.J."/>
            <person name="De Vos P."/>
            <person name="Vandamme P."/>
            <person name="Eisen J.A."/>
            <person name="Garrity G."/>
            <person name="Hugenholtz P."/>
            <person name="Kyrpides N.C."/>
        </authorList>
    </citation>
    <scope>NUCLEOTIDE SEQUENCE [LARGE SCALE GENOMIC DNA]</scope>
    <source>
        <strain evidence="5 6">VKM Ac-2538</strain>
    </source>
</reference>
<keyword evidence="1" id="KW-0805">Transcription regulation</keyword>
<dbReference type="Proteomes" id="UP000295818">
    <property type="component" value="Unassembled WGS sequence"/>
</dbReference>
<dbReference type="InterPro" id="IPR036390">
    <property type="entry name" value="WH_DNA-bd_sf"/>
</dbReference>
<evidence type="ECO:0000259" key="4">
    <source>
        <dbReference type="PROSITE" id="PS51000"/>
    </source>
</evidence>
<feature type="domain" description="HTH deoR-type" evidence="4">
    <location>
        <begin position="7"/>
        <end position="66"/>
    </location>
</feature>
<accession>A0ABY2BQ69</accession>
<dbReference type="InterPro" id="IPR001034">
    <property type="entry name" value="DeoR_HTH"/>
</dbReference>
<dbReference type="SUPFAM" id="SSF46785">
    <property type="entry name" value="Winged helix' DNA-binding domain"/>
    <property type="match status" value="1"/>
</dbReference>
<dbReference type="Gene3D" id="1.10.10.10">
    <property type="entry name" value="Winged helix-like DNA-binding domain superfamily/Winged helix DNA-binding domain"/>
    <property type="match status" value="1"/>
</dbReference>
<keyword evidence="2 5" id="KW-0238">DNA-binding</keyword>
<keyword evidence="3" id="KW-0804">Transcription</keyword>
<dbReference type="PANTHER" id="PTHR34580:SF3">
    <property type="entry name" value="PROTEIN PAFB"/>
    <property type="match status" value="1"/>
</dbReference>
<name>A0ABY2BQ69_9ACTN</name>